<name>A0ABD1XWM3_9MARC</name>
<feature type="region of interest" description="Disordered" evidence="1">
    <location>
        <begin position="66"/>
        <end position="87"/>
    </location>
</feature>
<evidence type="ECO:0000313" key="3">
    <source>
        <dbReference type="Proteomes" id="UP001605036"/>
    </source>
</evidence>
<comment type="caution">
    <text evidence="2">The sequence shown here is derived from an EMBL/GenBank/DDBJ whole genome shotgun (WGS) entry which is preliminary data.</text>
</comment>
<protein>
    <submittedName>
        <fullName evidence="2">Uncharacterized protein</fullName>
    </submittedName>
</protein>
<evidence type="ECO:0000313" key="2">
    <source>
        <dbReference type="EMBL" id="KAL2613357.1"/>
    </source>
</evidence>
<keyword evidence="3" id="KW-1185">Reference proteome</keyword>
<gene>
    <name evidence="2" type="ORF">R1flu_025049</name>
</gene>
<proteinExistence type="predicted"/>
<dbReference type="Proteomes" id="UP001605036">
    <property type="component" value="Unassembled WGS sequence"/>
</dbReference>
<organism evidence="2 3">
    <name type="scientific">Riccia fluitans</name>
    <dbReference type="NCBI Taxonomy" id="41844"/>
    <lineage>
        <taxon>Eukaryota</taxon>
        <taxon>Viridiplantae</taxon>
        <taxon>Streptophyta</taxon>
        <taxon>Embryophyta</taxon>
        <taxon>Marchantiophyta</taxon>
        <taxon>Marchantiopsida</taxon>
        <taxon>Marchantiidae</taxon>
        <taxon>Marchantiales</taxon>
        <taxon>Ricciaceae</taxon>
        <taxon>Riccia</taxon>
    </lineage>
</organism>
<accession>A0ABD1XWM3</accession>
<dbReference type="EMBL" id="JBHFFA010000007">
    <property type="protein sequence ID" value="KAL2613357.1"/>
    <property type="molecule type" value="Genomic_DNA"/>
</dbReference>
<evidence type="ECO:0000256" key="1">
    <source>
        <dbReference type="SAM" id="MobiDB-lite"/>
    </source>
</evidence>
<sequence>MMVATFNRHINNFNDPKLVPSKLLWEYQVPPLMVWVKEEVLSDRELDAYTDPELTHAKEKEELNMEAREKGMSSNSNKEKLRANLVHPWHRKLGRE</sequence>
<reference evidence="2 3" key="1">
    <citation type="submission" date="2024-09" db="EMBL/GenBank/DDBJ databases">
        <title>Chromosome-scale assembly of Riccia fluitans.</title>
        <authorList>
            <person name="Paukszto L."/>
            <person name="Sawicki J."/>
            <person name="Karawczyk K."/>
            <person name="Piernik-Szablinska J."/>
            <person name="Szczecinska M."/>
            <person name="Mazdziarz M."/>
        </authorList>
    </citation>
    <scope>NUCLEOTIDE SEQUENCE [LARGE SCALE GENOMIC DNA]</scope>
    <source>
        <strain evidence="2">Rf_01</strain>
        <tissue evidence="2">Aerial parts of the thallus</tissue>
    </source>
</reference>
<dbReference type="AlphaFoldDB" id="A0ABD1XWM3"/>
<feature type="compositionally biased region" description="Basic and acidic residues" evidence="1">
    <location>
        <begin position="66"/>
        <end position="82"/>
    </location>
</feature>